<evidence type="ECO:0000256" key="7">
    <source>
        <dbReference type="ARBA" id="ARBA00022679"/>
    </source>
</evidence>
<accession>A0AAW1QK17</accession>
<keyword evidence="5" id="KW-0021">Allosteric enzyme</keyword>
<evidence type="ECO:0000256" key="3">
    <source>
        <dbReference type="ARBA" id="ARBA00009516"/>
    </source>
</evidence>
<gene>
    <name evidence="12" type="ORF">WJX74_000626</name>
</gene>
<reference evidence="12 13" key="1">
    <citation type="journal article" date="2024" name="Nat. Commun.">
        <title>Phylogenomics reveals the evolutionary origins of lichenization in chlorophyte algae.</title>
        <authorList>
            <person name="Puginier C."/>
            <person name="Libourel C."/>
            <person name="Otte J."/>
            <person name="Skaloud P."/>
            <person name="Haon M."/>
            <person name="Grisel S."/>
            <person name="Petersen M."/>
            <person name="Berrin J.G."/>
            <person name="Delaux P.M."/>
            <person name="Dal Grande F."/>
            <person name="Keller J."/>
        </authorList>
    </citation>
    <scope>NUCLEOTIDE SEQUENCE [LARGE SCALE GENOMIC DNA]</scope>
    <source>
        <strain evidence="12 13">SAG 2145</strain>
    </source>
</reference>
<dbReference type="Proteomes" id="UP001438707">
    <property type="component" value="Unassembled WGS sequence"/>
</dbReference>
<dbReference type="InterPro" id="IPR005765">
    <property type="entry name" value="UPRT"/>
</dbReference>
<evidence type="ECO:0000313" key="13">
    <source>
        <dbReference type="Proteomes" id="UP001438707"/>
    </source>
</evidence>
<comment type="caution">
    <text evidence="12">The sequence shown here is derived from an EMBL/GenBank/DDBJ whole genome shotgun (WGS) entry which is preliminary data.</text>
</comment>
<dbReference type="CDD" id="cd06223">
    <property type="entry name" value="PRTases_typeI"/>
    <property type="match status" value="1"/>
</dbReference>
<keyword evidence="13" id="KW-1185">Reference proteome</keyword>
<proteinExistence type="inferred from homology"/>
<dbReference type="NCBIfam" id="NF001097">
    <property type="entry name" value="PRK00129.1"/>
    <property type="match status" value="1"/>
</dbReference>
<sequence length="251" mass="27673">MLHHRSNQFAAPSMRLAARHTGCRASRQTAPVTSARQQMLVHVPPHPLIKHWLAVARSKDNPPAVFRSAIAELGRILIYEAIRDWVKTVDIPVETPVGKADATIIDPASPVKLIPVMRAGMVLLDQASSTLPMSETYHVGLERDERTLRARWYLNKMPRKFKADDRILILDPMLATGGTMETVIEEVLNRGGSESFTKVISIVAAPDALRRLSPNYPGLNVYAAMIDSELDRQGFIVPGLGDAGDRAFGSH</sequence>
<protein>
    <recommendedName>
        <fullName evidence="4">uracil phosphoribosyltransferase</fullName>
        <ecNumber evidence="4">2.4.2.9</ecNumber>
    </recommendedName>
    <alternativeName>
        <fullName evidence="10">UMP pyrophosphorylase</fullName>
    </alternativeName>
</protein>
<comment type="pathway">
    <text evidence="2">Pyrimidine metabolism; UMP biosynthesis via salvage pathway; UMP from uracil: step 1/1.</text>
</comment>
<evidence type="ECO:0000256" key="8">
    <source>
        <dbReference type="ARBA" id="ARBA00022741"/>
    </source>
</evidence>
<dbReference type="Gene3D" id="3.40.50.2020">
    <property type="match status" value="1"/>
</dbReference>
<evidence type="ECO:0000259" key="11">
    <source>
        <dbReference type="Pfam" id="PF14681"/>
    </source>
</evidence>
<dbReference type="NCBIfam" id="TIGR01091">
    <property type="entry name" value="upp"/>
    <property type="match status" value="1"/>
</dbReference>
<evidence type="ECO:0000256" key="2">
    <source>
        <dbReference type="ARBA" id="ARBA00005180"/>
    </source>
</evidence>
<evidence type="ECO:0000256" key="9">
    <source>
        <dbReference type="ARBA" id="ARBA00023134"/>
    </source>
</evidence>
<evidence type="ECO:0000256" key="6">
    <source>
        <dbReference type="ARBA" id="ARBA00022676"/>
    </source>
</evidence>
<evidence type="ECO:0000313" key="12">
    <source>
        <dbReference type="EMBL" id="KAK9821816.1"/>
    </source>
</evidence>
<keyword evidence="9" id="KW-0342">GTP-binding</keyword>
<feature type="domain" description="Phosphoribosyltransferase" evidence="11">
    <location>
        <begin position="43"/>
        <end position="249"/>
    </location>
</feature>
<dbReference type="GO" id="GO:0004845">
    <property type="term" value="F:uracil phosphoribosyltransferase activity"/>
    <property type="evidence" value="ECO:0007669"/>
    <property type="project" value="UniProtKB-EC"/>
</dbReference>
<dbReference type="EC" id="2.4.2.9" evidence="4"/>
<evidence type="ECO:0000256" key="1">
    <source>
        <dbReference type="ARBA" id="ARBA00001946"/>
    </source>
</evidence>
<dbReference type="SUPFAM" id="SSF53271">
    <property type="entry name" value="PRTase-like"/>
    <property type="match status" value="1"/>
</dbReference>
<dbReference type="InterPro" id="IPR000836">
    <property type="entry name" value="PRTase_dom"/>
</dbReference>
<evidence type="ECO:0000256" key="4">
    <source>
        <dbReference type="ARBA" id="ARBA00011894"/>
    </source>
</evidence>
<keyword evidence="7" id="KW-0808">Transferase</keyword>
<dbReference type="InterPro" id="IPR029057">
    <property type="entry name" value="PRTase-like"/>
</dbReference>
<evidence type="ECO:0000256" key="10">
    <source>
        <dbReference type="ARBA" id="ARBA00031082"/>
    </source>
</evidence>
<dbReference type="EMBL" id="JALJOS010000035">
    <property type="protein sequence ID" value="KAK9821816.1"/>
    <property type="molecule type" value="Genomic_DNA"/>
</dbReference>
<dbReference type="PANTHER" id="PTHR32315:SF4">
    <property type="entry name" value="URACIL PHOSPHORIBOSYLTRANSFERASE, CHLOROPLASTIC"/>
    <property type="match status" value="1"/>
</dbReference>
<comment type="similarity">
    <text evidence="3">Belongs to the UPRTase family.</text>
</comment>
<comment type="cofactor">
    <cofactor evidence="1">
        <name>Mg(2+)</name>
        <dbReference type="ChEBI" id="CHEBI:18420"/>
    </cofactor>
</comment>
<name>A0AAW1QK17_9CHLO</name>
<dbReference type="InterPro" id="IPR050054">
    <property type="entry name" value="UPRTase/APRTase"/>
</dbReference>
<evidence type="ECO:0000256" key="5">
    <source>
        <dbReference type="ARBA" id="ARBA00022533"/>
    </source>
</evidence>
<dbReference type="GO" id="GO:0006223">
    <property type="term" value="P:uracil salvage"/>
    <property type="evidence" value="ECO:0007669"/>
    <property type="project" value="InterPro"/>
</dbReference>
<dbReference type="AlphaFoldDB" id="A0AAW1QK17"/>
<dbReference type="Pfam" id="PF14681">
    <property type="entry name" value="UPRTase"/>
    <property type="match status" value="1"/>
</dbReference>
<dbReference type="PANTHER" id="PTHR32315">
    <property type="entry name" value="ADENINE PHOSPHORIBOSYLTRANSFERASE"/>
    <property type="match status" value="1"/>
</dbReference>
<dbReference type="GO" id="GO:0005525">
    <property type="term" value="F:GTP binding"/>
    <property type="evidence" value="ECO:0007669"/>
    <property type="project" value="UniProtKB-KW"/>
</dbReference>
<keyword evidence="6" id="KW-0328">Glycosyltransferase</keyword>
<keyword evidence="8" id="KW-0547">Nucleotide-binding</keyword>
<organism evidence="12 13">
    <name type="scientific">Apatococcus lobatus</name>
    <dbReference type="NCBI Taxonomy" id="904363"/>
    <lineage>
        <taxon>Eukaryota</taxon>
        <taxon>Viridiplantae</taxon>
        <taxon>Chlorophyta</taxon>
        <taxon>core chlorophytes</taxon>
        <taxon>Trebouxiophyceae</taxon>
        <taxon>Chlorellales</taxon>
        <taxon>Chlorellaceae</taxon>
        <taxon>Apatococcus</taxon>
    </lineage>
</organism>